<keyword evidence="2" id="KW-0723">Serine/threonine-protein kinase</keyword>
<dbReference type="OrthoDB" id="437733at2"/>
<dbReference type="Pfam" id="PF00069">
    <property type="entry name" value="Pkinase"/>
    <property type="match status" value="1"/>
</dbReference>
<dbReference type="GO" id="GO:0005524">
    <property type="term" value="F:ATP binding"/>
    <property type="evidence" value="ECO:0007669"/>
    <property type="project" value="UniProtKB-UniRule"/>
</dbReference>
<dbReference type="Proteomes" id="UP000017127">
    <property type="component" value="Unassembled WGS sequence"/>
</dbReference>
<evidence type="ECO:0000256" key="7">
    <source>
        <dbReference type="ARBA" id="ARBA00047899"/>
    </source>
</evidence>
<name>U7QFU6_9CYAN</name>
<dbReference type="AlphaFoldDB" id="U7QFU6"/>
<dbReference type="PROSITE" id="PS50011">
    <property type="entry name" value="PROTEIN_KINASE_DOM"/>
    <property type="match status" value="1"/>
</dbReference>
<dbReference type="Pfam" id="PF05419">
    <property type="entry name" value="GUN4"/>
    <property type="match status" value="1"/>
</dbReference>
<dbReference type="SUPFAM" id="SSF140869">
    <property type="entry name" value="GUN4-like"/>
    <property type="match status" value="1"/>
</dbReference>
<dbReference type="InterPro" id="IPR011009">
    <property type="entry name" value="Kinase-like_dom_sf"/>
</dbReference>
<dbReference type="PATRIC" id="fig|1348334.3.peg.4588"/>
<proteinExistence type="predicted"/>
<organism evidence="11 12">
    <name type="scientific">Lyngbya aestuarii BL J</name>
    <dbReference type="NCBI Taxonomy" id="1348334"/>
    <lineage>
        <taxon>Bacteria</taxon>
        <taxon>Bacillati</taxon>
        <taxon>Cyanobacteriota</taxon>
        <taxon>Cyanophyceae</taxon>
        <taxon>Oscillatoriophycideae</taxon>
        <taxon>Oscillatoriales</taxon>
        <taxon>Microcoleaceae</taxon>
        <taxon>Lyngbya</taxon>
    </lineage>
</organism>
<dbReference type="InterPro" id="IPR008629">
    <property type="entry name" value="GUN4-like"/>
</dbReference>
<dbReference type="InterPro" id="IPR000719">
    <property type="entry name" value="Prot_kinase_dom"/>
</dbReference>
<dbReference type="PROSITE" id="PS00107">
    <property type="entry name" value="PROTEIN_KINASE_ATP"/>
    <property type="match status" value="1"/>
</dbReference>
<gene>
    <name evidence="11" type="ORF">M595_4749</name>
</gene>
<protein>
    <recommendedName>
        <fullName evidence="1">non-specific serine/threonine protein kinase</fullName>
        <ecNumber evidence="1">2.7.11.1</ecNumber>
    </recommendedName>
</protein>
<dbReference type="Gene3D" id="1.25.40.620">
    <property type="match status" value="1"/>
</dbReference>
<dbReference type="PANTHER" id="PTHR24363">
    <property type="entry name" value="SERINE/THREONINE PROTEIN KINASE"/>
    <property type="match status" value="1"/>
</dbReference>
<dbReference type="RefSeq" id="WP_023068450.1">
    <property type="nucleotide sequence ID" value="NZ_AUZM01000061.1"/>
</dbReference>
<evidence type="ECO:0000256" key="4">
    <source>
        <dbReference type="ARBA" id="ARBA00022741"/>
    </source>
</evidence>
<reference evidence="11 12" key="1">
    <citation type="journal article" date="2013" name="Front. Microbiol.">
        <title>Comparative genomic analyses of the cyanobacterium, Lyngbya aestuarii BL J, a powerful hydrogen producer.</title>
        <authorList>
            <person name="Kothari A."/>
            <person name="Vaughn M."/>
            <person name="Garcia-Pichel F."/>
        </authorList>
    </citation>
    <scope>NUCLEOTIDE SEQUENCE [LARGE SCALE GENOMIC DNA]</scope>
    <source>
        <strain evidence="11 12">BL J</strain>
    </source>
</reference>
<keyword evidence="12" id="KW-1185">Reference proteome</keyword>
<evidence type="ECO:0000313" key="11">
    <source>
        <dbReference type="EMBL" id="ERT05316.1"/>
    </source>
</evidence>
<evidence type="ECO:0000313" key="12">
    <source>
        <dbReference type="Proteomes" id="UP000017127"/>
    </source>
</evidence>
<dbReference type="Gene3D" id="1.10.510.10">
    <property type="entry name" value="Transferase(Phosphotransferase) domain 1"/>
    <property type="match status" value="1"/>
</dbReference>
<dbReference type="EC" id="2.7.11.1" evidence="1"/>
<keyword evidence="6 9" id="KW-0067">ATP-binding</keyword>
<dbReference type="NCBIfam" id="NF045510">
    <property type="entry name" value="4Cys_prefix_kin"/>
    <property type="match status" value="1"/>
</dbReference>
<keyword evidence="3" id="KW-0808">Transferase</keyword>
<evidence type="ECO:0000256" key="8">
    <source>
        <dbReference type="ARBA" id="ARBA00048679"/>
    </source>
</evidence>
<dbReference type="EMBL" id="AUZM01000061">
    <property type="protein sequence ID" value="ERT05316.1"/>
    <property type="molecule type" value="Genomic_DNA"/>
</dbReference>
<evidence type="ECO:0000256" key="1">
    <source>
        <dbReference type="ARBA" id="ARBA00012513"/>
    </source>
</evidence>
<evidence type="ECO:0000256" key="2">
    <source>
        <dbReference type="ARBA" id="ARBA00022527"/>
    </source>
</evidence>
<evidence type="ECO:0000259" key="10">
    <source>
        <dbReference type="PROSITE" id="PS50011"/>
    </source>
</evidence>
<dbReference type="Gene3D" id="1.10.10.1770">
    <property type="entry name" value="Gun4-like"/>
    <property type="match status" value="1"/>
</dbReference>
<dbReference type="SUPFAM" id="SSF56112">
    <property type="entry name" value="Protein kinase-like (PK-like)"/>
    <property type="match status" value="1"/>
</dbReference>
<comment type="catalytic activity">
    <reaction evidence="7">
        <text>L-threonyl-[protein] + ATP = O-phospho-L-threonyl-[protein] + ADP + H(+)</text>
        <dbReference type="Rhea" id="RHEA:46608"/>
        <dbReference type="Rhea" id="RHEA-COMP:11060"/>
        <dbReference type="Rhea" id="RHEA-COMP:11605"/>
        <dbReference type="ChEBI" id="CHEBI:15378"/>
        <dbReference type="ChEBI" id="CHEBI:30013"/>
        <dbReference type="ChEBI" id="CHEBI:30616"/>
        <dbReference type="ChEBI" id="CHEBI:61977"/>
        <dbReference type="ChEBI" id="CHEBI:456216"/>
        <dbReference type="EC" id="2.7.11.1"/>
    </reaction>
</comment>
<comment type="catalytic activity">
    <reaction evidence="8">
        <text>L-seryl-[protein] + ATP = O-phospho-L-seryl-[protein] + ADP + H(+)</text>
        <dbReference type="Rhea" id="RHEA:17989"/>
        <dbReference type="Rhea" id="RHEA-COMP:9863"/>
        <dbReference type="Rhea" id="RHEA-COMP:11604"/>
        <dbReference type="ChEBI" id="CHEBI:15378"/>
        <dbReference type="ChEBI" id="CHEBI:29999"/>
        <dbReference type="ChEBI" id="CHEBI:30616"/>
        <dbReference type="ChEBI" id="CHEBI:83421"/>
        <dbReference type="ChEBI" id="CHEBI:456216"/>
        <dbReference type="EC" id="2.7.11.1"/>
    </reaction>
</comment>
<keyword evidence="5 11" id="KW-0418">Kinase</keyword>
<feature type="binding site" evidence="9">
    <location>
        <position position="65"/>
    </location>
    <ligand>
        <name>ATP</name>
        <dbReference type="ChEBI" id="CHEBI:30616"/>
    </ligand>
</feature>
<dbReference type="CDD" id="cd16383">
    <property type="entry name" value="GUN4"/>
    <property type="match status" value="1"/>
</dbReference>
<keyword evidence="4 9" id="KW-0547">Nucleotide-binding</keyword>
<accession>U7QFU6</accession>
<evidence type="ECO:0000256" key="5">
    <source>
        <dbReference type="ARBA" id="ARBA00022777"/>
    </source>
</evidence>
<evidence type="ECO:0000256" key="6">
    <source>
        <dbReference type="ARBA" id="ARBA00022840"/>
    </source>
</evidence>
<sequence length="531" mass="60752">MSYCTNPQCLHPVNPDTAKFCQSCGKPLLLQNRYRPIQPLGEGGFAKTYLAVDEHIPSKPPCAIKQFMFSARQVHHYQKAAQLFRQEAVRLEQLGKHPQIPQLYAHFQQNKQLFLVQEYIAGKTLAQELEQKGIFHETQIWELLRGLLPVLKYIHDHQIVHRDIKPENILRRFPLTLEADIPVIETIESIVSRNLISKASLSSVSLSSPPVRRPENQWVLIDFGVAKLLSDTVIRRAGTVVGSPEFMAPEQTRGKAFAASDLYGLGASCLYLLTGVSPWQLYDEEKQCWVWRELITSQHRVSERLGTILDRLVAPSLEQRYVSADQVLEAMNRPKMSSSPVLTRVKRLPSRSRQLSPLSRSSWKLPDVLTQFFSGLSQPIDDLNSEVGVDYSKLQRLLATHNWKEADHETWWVLCQALGHRRSCYLSPQDLKKLPCQDLRTIDALWVKYSQGRFGFSVQTRIYEEVEGDYSQFCDRLGWLTYNPHHPAMGFRFDRSAPIGHLPSRMGIVGSGKWWQHAQMMSEKVVDCGIV</sequence>
<comment type="caution">
    <text evidence="11">The sequence shown here is derived from an EMBL/GenBank/DDBJ whole genome shotgun (WGS) entry which is preliminary data.</text>
</comment>
<dbReference type="CDD" id="cd14014">
    <property type="entry name" value="STKc_PknB_like"/>
    <property type="match status" value="1"/>
</dbReference>
<dbReference type="InterPro" id="IPR037215">
    <property type="entry name" value="GUN4-like_sf"/>
</dbReference>
<dbReference type="PANTHER" id="PTHR24363:SF0">
    <property type="entry name" value="SERINE_THREONINE KINASE LIKE DOMAIN CONTAINING 1"/>
    <property type="match status" value="1"/>
</dbReference>
<dbReference type="SMART" id="SM00220">
    <property type="entry name" value="S_TKc"/>
    <property type="match status" value="1"/>
</dbReference>
<evidence type="ECO:0000256" key="3">
    <source>
        <dbReference type="ARBA" id="ARBA00022679"/>
    </source>
</evidence>
<feature type="domain" description="Protein kinase" evidence="10">
    <location>
        <begin position="34"/>
        <end position="336"/>
    </location>
</feature>
<evidence type="ECO:0000256" key="9">
    <source>
        <dbReference type="PROSITE-ProRule" id="PRU10141"/>
    </source>
</evidence>
<dbReference type="InterPro" id="IPR017441">
    <property type="entry name" value="Protein_kinase_ATP_BS"/>
</dbReference>
<dbReference type="Gene3D" id="3.30.200.20">
    <property type="entry name" value="Phosphorylase Kinase, domain 1"/>
    <property type="match status" value="1"/>
</dbReference>
<dbReference type="GO" id="GO:0004674">
    <property type="term" value="F:protein serine/threonine kinase activity"/>
    <property type="evidence" value="ECO:0007669"/>
    <property type="project" value="UniProtKB-KW"/>
</dbReference>